<feature type="region of interest" description="Disordered" evidence="1">
    <location>
        <begin position="35"/>
        <end position="56"/>
    </location>
</feature>
<keyword evidence="5" id="KW-1185">Reference proteome</keyword>
<evidence type="ECO:0000313" key="4">
    <source>
        <dbReference type="EMBL" id="GAA4726278.1"/>
    </source>
</evidence>
<keyword evidence="2" id="KW-0732">Signal</keyword>
<feature type="compositionally biased region" description="Polar residues" evidence="1">
    <location>
        <begin position="44"/>
        <end position="56"/>
    </location>
</feature>
<accession>A0ABP8YH23</accession>
<evidence type="ECO:0000256" key="2">
    <source>
        <dbReference type="SAM" id="SignalP"/>
    </source>
</evidence>
<dbReference type="Pfam" id="PF02557">
    <property type="entry name" value="VanY"/>
    <property type="match status" value="1"/>
</dbReference>
<protein>
    <submittedName>
        <fullName evidence="4">LD-carboxypeptidase LdcB/DacB</fullName>
    </submittedName>
</protein>
<evidence type="ECO:0000313" key="5">
    <source>
        <dbReference type="Proteomes" id="UP001499882"/>
    </source>
</evidence>
<sequence length="243" mass="25502">MAAAIVLLATGCASVGAAPVGEGALSTPAAVATLRSEGHEDPQPGTTQPFDRSAHSTTNPASIWVVINKTHPIDAAYRPAISLVRGYQVAVPAAGPLTRLLADSDGLGLGFKIASAYRSYGYQASVYGNIVAASGQSAADRVSARPGHSEHQTGLAADLVTPASPGCDFEACFARTPGGRWLARNAWRYGFVVRYQPGSTAVTGYSPEPWHLRYVGRPLAAELRRTDTDTLEQFFAINGGDYP</sequence>
<evidence type="ECO:0000256" key="1">
    <source>
        <dbReference type="SAM" id="MobiDB-lite"/>
    </source>
</evidence>
<dbReference type="SUPFAM" id="SSF55166">
    <property type="entry name" value="Hedgehog/DD-peptidase"/>
    <property type="match status" value="1"/>
</dbReference>
<name>A0ABP8YH23_9ACTN</name>
<dbReference type="EMBL" id="BAABKN010000005">
    <property type="protein sequence ID" value="GAA4726278.1"/>
    <property type="molecule type" value="Genomic_DNA"/>
</dbReference>
<feature type="chain" id="PRO_5045788224" evidence="2">
    <location>
        <begin position="18"/>
        <end position="243"/>
    </location>
</feature>
<dbReference type="InterPro" id="IPR009045">
    <property type="entry name" value="Zn_M74/Hedgehog-like"/>
</dbReference>
<dbReference type="PANTHER" id="PTHR34385">
    <property type="entry name" value="D-ALANYL-D-ALANINE CARBOXYPEPTIDASE"/>
    <property type="match status" value="1"/>
</dbReference>
<dbReference type="InterPro" id="IPR058193">
    <property type="entry name" value="VanY/YodJ_core_dom"/>
</dbReference>
<dbReference type="PANTHER" id="PTHR34385:SF1">
    <property type="entry name" value="PEPTIDOGLYCAN L-ALANYL-D-GLUTAMATE ENDOPEPTIDASE CWLK"/>
    <property type="match status" value="1"/>
</dbReference>
<dbReference type="RefSeq" id="WP_345525109.1">
    <property type="nucleotide sequence ID" value="NZ_BAABKN010000005.1"/>
</dbReference>
<reference evidence="5" key="1">
    <citation type="journal article" date="2019" name="Int. J. Syst. Evol. Microbiol.">
        <title>The Global Catalogue of Microorganisms (GCM) 10K type strain sequencing project: providing services to taxonomists for standard genome sequencing and annotation.</title>
        <authorList>
            <consortium name="The Broad Institute Genomics Platform"/>
            <consortium name="The Broad Institute Genome Sequencing Center for Infectious Disease"/>
            <person name="Wu L."/>
            <person name="Ma J."/>
        </authorList>
    </citation>
    <scope>NUCLEOTIDE SEQUENCE [LARGE SCALE GENOMIC DNA]</scope>
    <source>
        <strain evidence="5">JCM 18532</strain>
    </source>
</reference>
<dbReference type="InterPro" id="IPR003709">
    <property type="entry name" value="VanY-like_core_dom"/>
</dbReference>
<dbReference type="InterPro" id="IPR052179">
    <property type="entry name" value="DD-CPase-like"/>
</dbReference>
<dbReference type="Gene3D" id="3.30.1380.10">
    <property type="match status" value="1"/>
</dbReference>
<feature type="signal peptide" evidence="2">
    <location>
        <begin position="1"/>
        <end position="17"/>
    </location>
</feature>
<comment type="caution">
    <text evidence="4">The sequence shown here is derived from an EMBL/GenBank/DDBJ whole genome shotgun (WGS) entry which is preliminary data.</text>
</comment>
<organism evidence="4 5">
    <name type="scientific">Nocardioides endophyticus</name>
    <dbReference type="NCBI Taxonomy" id="1353775"/>
    <lineage>
        <taxon>Bacteria</taxon>
        <taxon>Bacillati</taxon>
        <taxon>Actinomycetota</taxon>
        <taxon>Actinomycetes</taxon>
        <taxon>Propionibacteriales</taxon>
        <taxon>Nocardioidaceae</taxon>
        <taxon>Nocardioides</taxon>
    </lineage>
</organism>
<proteinExistence type="predicted"/>
<feature type="domain" description="D-alanyl-D-alanine carboxypeptidase-like core" evidence="3">
    <location>
        <begin position="93"/>
        <end position="216"/>
    </location>
</feature>
<dbReference type="CDD" id="cd14852">
    <property type="entry name" value="LD-carboxypeptidase"/>
    <property type="match status" value="1"/>
</dbReference>
<gene>
    <name evidence="4" type="primary">ldcB</name>
    <name evidence="4" type="ORF">GCM10023350_06260</name>
</gene>
<dbReference type="Proteomes" id="UP001499882">
    <property type="component" value="Unassembled WGS sequence"/>
</dbReference>
<evidence type="ECO:0000259" key="3">
    <source>
        <dbReference type="Pfam" id="PF02557"/>
    </source>
</evidence>